<gene>
    <name evidence="3" type="ORF">PAEH1_01905</name>
</gene>
<dbReference type="InterPro" id="IPR036282">
    <property type="entry name" value="Glutathione-S-Trfase_C_sf"/>
</dbReference>
<dbReference type="InterPro" id="IPR010987">
    <property type="entry name" value="Glutathione-S-Trfase_C-like"/>
</dbReference>
<dbReference type="PROSITE" id="PS50405">
    <property type="entry name" value="GST_CTER"/>
    <property type="match status" value="1"/>
</dbReference>
<dbReference type="STRING" id="643674.PAEH1_01905"/>
<evidence type="ECO:0000313" key="3">
    <source>
        <dbReference type="EMBL" id="AQS50615.1"/>
    </source>
</evidence>
<protein>
    <submittedName>
        <fullName evidence="3">Glutathione S-transferase</fullName>
    </submittedName>
</protein>
<dbReference type="Proteomes" id="UP000189369">
    <property type="component" value="Chromosome"/>
</dbReference>
<proteinExistence type="predicted"/>
<evidence type="ECO:0000313" key="4">
    <source>
        <dbReference type="Proteomes" id="UP000189369"/>
    </source>
</evidence>
<feature type="domain" description="GST C-terminal" evidence="2">
    <location>
        <begin position="82"/>
        <end position="203"/>
    </location>
</feature>
<dbReference type="SFLD" id="SFLDS00019">
    <property type="entry name" value="Glutathione_Transferase_(cytos"/>
    <property type="match status" value="1"/>
</dbReference>
<dbReference type="GO" id="GO:0016740">
    <property type="term" value="F:transferase activity"/>
    <property type="evidence" value="ECO:0007669"/>
    <property type="project" value="UniProtKB-KW"/>
</dbReference>
<dbReference type="Gene3D" id="3.40.30.10">
    <property type="entry name" value="Glutaredoxin"/>
    <property type="match status" value="1"/>
</dbReference>
<dbReference type="PROSITE" id="PS50404">
    <property type="entry name" value="GST_NTER"/>
    <property type="match status" value="1"/>
</dbReference>
<organism evidence="3 4">
    <name type="scientific">Paenalcaligenes hominis</name>
    <dbReference type="NCBI Taxonomy" id="643674"/>
    <lineage>
        <taxon>Bacteria</taxon>
        <taxon>Pseudomonadati</taxon>
        <taxon>Pseudomonadota</taxon>
        <taxon>Betaproteobacteria</taxon>
        <taxon>Burkholderiales</taxon>
        <taxon>Alcaligenaceae</taxon>
        <taxon>Paenalcaligenes</taxon>
    </lineage>
</organism>
<dbReference type="CDD" id="cd03188">
    <property type="entry name" value="GST_C_Beta"/>
    <property type="match status" value="1"/>
</dbReference>
<dbReference type="SUPFAM" id="SSF52833">
    <property type="entry name" value="Thioredoxin-like"/>
    <property type="match status" value="1"/>
</dbReference>
<dbReference type="Gene3D" id="1.20.1050.10">
    <property type="match status" value="1"/>
</dbReference>
<evidence type="ECO:0000259" key="2">
    <source>
        <dbReference type="PROSITE" id="PS50405"/>
    </source>
</evidence>
<dbReference type="SFLD" id="SFLDG01150">
    <property type="entry name" value="Main.1:_Beta-like"/>
    <property type="match status" value="1"/>
</dbReference>
<dbReference type="InterPro" id="IPR040079">
    <property type="entry name" value="Glutathione_S-Trfase"/>
</dbReference>
<dbReference type="CDD" id="cd03057">
    <property type="entry name" value="GST_N_Beta"/>
    <property type="match status" value="1"/>
</dbReference>
<name>A0A1U9JXU4_9BURK</name>
<dbReference type="InterPro" id="IPR036249">
    <property type="entry name" value="Thioredoxin-like_sf"/>
</dbReference>
<dbReference type="KEGG" id="phn:PAEH1_01905"/>
<dbReference type="PANTHER" id="PTHR44051:SF8">
    <property type="entry name" value="GLUTATHIONE S-TRANSFERASE GSTA"/>
    <property type="match status" value="1"/>
</dbReference>
<dbReference type="OrthoDB" id="8772754at2"/>
<dbReference type="PANTHER" id="PTHR44051">
    <property type="entry name" value="GLUTATHIONE S-TRANSFERASE-RELATED"/>
    <property type="match status" value="1"/>
</dbReference>
<dbReference type="Pfam" id="PF13409">
    <property type="entry name" value="GST_N_2"/>
    <property type="match status" value="1"/>
</dbReference>
<reference evidence="3 4" key="1">
    <citation type="submission" date="2017-01" db="EMBL/GenBank/DDBJ databases">
        <title>Complete Genome Sequence of Paenalcaligenes hominis, Isolated from a paraplegic Patient with neurogenic bladder.</title>
        <authorList>
            <person name="Mukhopadhyay R."/>
            <person name="Joaquin J."/>
            <person name="Hogue R."/>
            <person name="Kilaru A."/>
            <person name="Jospin G."/>
            <person name="Mars K."/>
            <person name="Eisen J.A."/>
            <person name="Chaturvedi V."/>
        </authorList>
    </citation>
    <scope>NUCLEOTIDE SEQUENCE [LARGE SCALE GENOMIC DNA]</scope>
    <source>
        <strain evidence="3 4">15S00501</strain>
    </source>
</reference>
<dbReference type="SFLD" id="SFLDG00358">
    <property type="entry name" value="Main_(cytGST)"/>
    <property type="match status" value="1"/>
</dbReference>
<dbReference type="EMBL" id="CP019697">
    <property type="protein sequence ID" value="AQS50615.1"/>
    <property type="molecule type" value="Genomic_DNA"/>
</dbReference>
<dbReference type="Pfam" id="PF13410">
    <property type="entry name" value="GST_C_2"/>
    <property type="match status" value="1"/>
</dbReference>
<dbReference type="SUPFAM" id="SSF47616">
    <property type="entry name" value="GST C-terminal domain-like"/>
    <property type="match status" value="1"/>
</dbReference>
<dbReference type="AlphaFoldDB" id="A0A1U9JXU4"/>
<feature type="domain" description="GST N-terminal" evidence="1">
    <location>
        <begin position="1"/>
        <end position="77"/>
    </location>
</feature>
<accession>A0A1U9JXU4</accession>
<evidence type="ECO:0000259" key="1">
    <source>
        <dbReference type="PROSITE" id="PS50404"/>
    </source>
</evidence>
<keyword evidence="3" id="KW-0808">Transferase</keyword>
<dbReference type="InterPro" id="IPR004045">
    <property type="entry name" value="Glutathione_S-Trfase_N"/>
</dbReference>
<sequence>MKLYYLQGACSLAVHIVLEWIGEPYESESIARTALKSEAFLALNPVGSVPVLRDDDFILTQSTAILQYLGEKYPAANLVGSDLHSRAEVRRWLGVVNSDVHRLFGLLFGWKNYVAEACKDELIAGAKTQLQRYFALLNTQLQDKNYLTGTRSVADAYLWVTLRWAGLVGVDISPYAELVRFYEQLALDAGVQSALTQEGLSLA</sequence>